<dbReference type="EMBL" id="VXIV02001443">
    <property type="protein sequence ID" value="KAF6033179.1"/>
    <property type="molecule type" value="Genomic_DNA"/>
</dbReference>
<proteinExistence type="predicted"/>
<protein>
    <submittedName>
        <fullName evidence="1">Uncharacterized protein</fullName>
    </submittedName>
</protein>
<dbReference type="AlphaFoldDB" id="A0A7J7K3I6"/>
<sequence>MSFNFLTEQFLYQFLDKEKLEKFMELEDLEKALEREAEHYKNKFLSEIQAHGIQNPNIWRKYELELKQTIGDIHLMVVVEQKKMRLARFWEELQAANEGSLEQLLKKQKVTIEGWITNSETSFKDEALKNRKSIEELEKKLAEAPNWRTGKRIKKQLDAALERLGKRKVHYDWDVTRLRNYIEAVETRTQMFRGDATAYTRELKKEIECLTPEIKNNVDDIKDRLNSQSHYKVQQILVAAATLAVLPGQGIFKVATAVAYGLYELVKSYLS</sequence>
<accession>A0A7J7K3I6</accession>
<keyword evidence="2" id="KW-1185">Reference proteome</keyword>
<gene>
    <name evidence="1" type="ORF">EB796_008516</name>
</gene>
<comment type="caution">
    <text evidence="1">The sequence shown here is derived from an EMBL/GenBank/DDBJ whole genome shotgun (WGS) entry which is preliminary data.</text>
</comment>
<organism evidence="1 2">
    <name type="scientific">Bugula neritina</name>
    <name type="common">Brown bryozoan</name>
    <name type="synonym">Sertularia neritina</name>
    <dbReference type="NCBI Taxonomy" id="10212"/>
    <lineage>
        <taxon>Eukaryota</taxon>
        <taxon>Metazoa</taxon>
        <taxon>Spiralia</taxon>
        <taxon>Lophotrochozoa</taxon>
        <taxon>Bryozoa</taxon>
        <taxon>Gymnolaemata</taxon>
        <taxon>Cheilostomatida</taxon>
        <taxon>Flustrina</taxon>
        <taxon>Buguloidea</taxon>
        <taxon>Bugulidae</taxon>
        <taxon>Bugula</taxon>
    </lineage>
</organism>
<evidence type="ECO:0000313" key="2">
    <source>
        <dbReference type="Proteomes" id="UP000593567"/>
    </source>
</evidence>
<dbReference type="Proteomes" id="UP000593567">
    <property type="component" value="Unassembled WGS sequence"/>
</dbReference>
<reference evidence="1" key="1">
    <citation type="submission" date="2020-06" db="EMBL/GenBank/DDBJ databases">
        <title>Draft genome of Bugula neritina, a colonial animal packing powerful symbionts and potential medicines.</title>
        <authorList>
            <person name="Rayko M."/>
        </authorList>
    </citation>
    <scope>NUCLEOTIDE SEQUENCE [LARGE SCALE GENOMIC DNA]</scope>
    <source>
        <strain evidence="1">Kwan_BN1</strain>
    </source>
</reference>
<name>A0A7J7K3I6_BUGNE</name>
<evidence type="ECO:0000313" key="1">
    <source>
        <dbReference type="EMBL" id="KAF6033179.1"/>
    </source>
</evidence>